<dbReference type="InterPro" id="IPR006311">
    <property type="entry name" value="TAT_signal"/>
</dbReference>
<dbReference type="EC" id="1.-.-.-" evidence="1"/>
<evidence type="ECO:0000313" key="1">
    <source>
        <dbReference type="EMBL" id="MFC4656346.1"/>
    </source>
</evidence>
<keyword evidence="1" id="KW-0560">Oxidoreductase</keyword>
<protein>
    <submittedName>
        <fullName evidence="1">Gluconate 2-dehydrogenase subunit 3 family protein</fullName>
        <ecNumber evidence="1">1.-.-.-</ecNumber>
    </submittedName>
</protein>
<dbReference type="RefSeq" id="WP_377335319.1">
    <property type="nucleotide sequence ID" value="NZ_JBHSGB010000014.1"/>
</dbReference>
<name>A0ABV9JQ20_9GAMM</name>
<organism evidence="1 2">
    <name type="scientific">Rheinheimera marina</name>
    <dbReference type="NCBI Taxonomy" id="1774958"/>
    <lineage>
        <taxon>Bacteria</taxon>
        <taxon>Pseudomonadati</taxon>
        <taxon>Pseudomonadota</taxon>
        <taxon>Gammaproteobacteria</taxon>
        <taxon>Chromatiales</taxon>
        <taxon>Chromatiaceae</taxon>
        <taxon>Rheinheimera</taxon>
    </lineage>
</organism>
<dbReference type="InterPro" id="IPR027056">
    <property type="entry name" value="Gluconate_2DH_su3"/>
</dbReference>
<dbReference type="Proteomes" id="UP001595962">
    <property type="component" value="Unassembled WGS sequence"/>
</dbReference>
<accession>A0ABV9JQ20</accession>
<dbReference type="GO" id="GO:0016491">
    <property type="term" value="F:oxidoreductase activity"/>
    <property type="evidence" value="ECO:0007669"/>
    <property type="project" value="UniProtKB-KW"/>
</dbReference>
<dbReference type="PROSITE" id="PS51318">
    <property type="entry name" value="TAT"/>
    <property type="match status" value="1"/>
</dbReference>
<dbReference type="EMBL" id="JBHSGB010000014">
    <property type="protein sequence ID" value="MFC4656346.1"/>
    <property type="molecule type" value="Genomic_DNA"/>
</dbReference>
<comment type="caution">
    <text evidence="1">The sequence shown here is derived from an EMBL/GenBank/DDBJ whole genome shotgun (WGS) entry which is preliminary data.</text>
</comment>
<sequence>MSNETEQSYRSGLTRRESLKIMLALATTALLPGLAGCEDRSKTAAASPAVAKATGEHWPELDLAPVTAKGYGKDPNLIMPPESPWPLTMTASQLTLLAVVADILVPREGSVPSASEVHVPAVVDEWVSAPYETQQQDRVTILSALAWIDDEASQRYGKSFTGLSKTEQLSIMDDIAYDNAQTKPQFKRIAGAFNRLRGLVLAAFFCTPEGMKDIGYMGNTPIAGEYPGPSAEAYSHLNSVLSQLGLTEHAYPVS</sequence>
<proteinExistence type="predicted"/>
<keyword evidence="2" id="KW-1185">Reference proteome</keyword>
<evidence type="ECO:0000313" key="2">
    <source>
        <dbReference type="Proteomes" id="UP001595962"/>
    </source>
</evidence>
<reference evidence="2" key="1">
    <citation type="journal article" date="2019" name="Int. J. Syst. Evol. Microbiol.">
        <title>The Global Catalogue of Microorganisms (GCM) 10K type strain sequencing project: providing services to taxonomists for standard genome sequencing and annotation.</title>
        <authorList>
            <consortium name="The Broad Institute Genomics Platform"/>
            <consortium name="The Broad Institute Genome Sequencing Center for Infectious Disease"/>
            <person name="Wu L."/>
            <person name="Ma J."/>
        </authorList>
    </citation>
    <scope>NUCLEOTIDE SEQUENCE [LARGE SCALE GENOMIC DNA]</scope>
    <source>
        <strain evidence="2">DT28</strain>
    </source>
</reference>
<dbReference type="Pfam" id="PF13618">
    <property type="entry name" value="Gluconate_2-dh3"/>
    <property type="match status" value="1"/>
</dbReference>
<gene>
    <name evidence="1" type="ORF">ACFO3I_15120</name>
</gene>